<evidence type="ECO:0000313" key="11">
    <source>
        <dbReference type="EMBL" id="QGV76892.1"/>
    </source>
</evidence>
<evidence type="ECO:0000256" key="2">
    <source>
        <dbReference type="ARBA" id="ARBA00022475"/>
    </source>
</evidence>
<feature type="transmembrane region" description="Helical" evidence="10">
    <location>
        <begin position="101"/>
        <end position="123"/>
    </location>
</feature>
<keyword evidence="12" id="KW-1185">Reference proteome</keyword>
<dbReference type="AlphaFoldDB" id="A0A6I6F9J1"/>
<accession>A0A6I6F9J1</accession>
<keyword evidence="5 10" id="KW-0472">Membrane</keyword>
<evidence type="ECO:0000256" key="8">
    <source>
        <dbReference type="ARBA" id="ARBA00035585"/>
    </source>
</evidence>
<dbReference type="Pfam" id="PF02537">
    <property type="entry name" value="CRCB"/>
    <property type="match status" value="1"/>
</dbReference>
<feature type="transmembrane region" description="Helical" evidence="10">
    <location>
        <begin position="36"/>
        <end position="55"/>
    </location>
</feature>
<dbReference type="EMBL" id="CP034279">
    <property type="protein sequence ID" value="QGV76892.1"/>
    <property type="molecule type" value="Genomic_DNA"/>
</dbReference>
<name>A0A6I6F9J1_9ACTN</name>
<dbReference type="KEGG" id="sfic:EIZ62_00370"/>
<dbReference type="GO" id="GO:0062054">
    <property type="term" value="F:fluoride channel activity"/>
    <property type="evidence" value="ECO:0007669"/>
    <property type="project" value="UniProtKB-UniRule"/>
</dbReference>
<keyword evidence="10" id="KW-0813">Transport</keyword>
<evidence type="ECO:0000256" key="5">
    <source>
        <dbReference type="ARBA" id="ARBA00023136"/>
    </source>
</evidence>
<evidence type="ECO:0000313" key="12">
    <source>
        <dbReference type="Proteomes" id="UP000422572"/>
    </source>
</evidence>
<dbReference type="PANTHER" id="PTHR28259">
    <property type="entry name" value="FLUORIDE EXPORT PROTEIN 1-RELATED"/>
    <property type="match status" value="1"/>
</dbReference>
<comment type="function">
    <text evidence="9 10">Fluoride-specific ion channel. Important for reducing fluoride concentration in the cell, thus reducing its toxicity.</text>
</comment>
<dbReference type="RefSeq" id="WP_156690715.1">
    <property type="nucleotide sequence ID" value="NZ_CP034279.1"/>
</dbReference>
<evidence type="ECO:0000256" key="4">
    <source>
        <dbReference type="ARBA" id="ARBA00022989"/>
    </source>
</evidence>
<evidence type="ECO:0000256" key="10">
    <source>
        <dbReference type="HAMAP-Rule" id="MF_00454"/>
    </source>
</evidence>
<keyword evidence="2 10" id="KW-1003">Cell membrane</keyword>
<evidence type="ECO:0000256" key="9">
    <source>
        <dbReference type="ARBA" id="ARBA00049940"/>
    </source>
</evidence>
<organism evidence="11 12">
    <name type="scientific">Streptomyces ficellus</name>
    <dbReference type="NCBI Taxonomy" id="1977088"/>
    <lineage>
        <taxon>Bacteria</taxon>
        <taxon>Bacillati</taxon>
        <taxon>Actinomycetota</taxon>
        <taxon>Actinomycetes</taxon>
        <taxon>Kitasatosporales</taxon>
        <taxon>Streptomycetaceae</taxon>
        <taxon>Streptomyces</taxon>
    </lineage>
</organism>
<comment type="similarity">
    <text evidence="7 10">Belongs to the fluoride channel Fluc/FEX (TC 1.A.43) family.</text>
</comment>
<comment type="catalytic activity">
    <reaction evidence="8">
        <text>fluoride(in) = fluoride(out)</text>
        <dbReference type="Rhea" id="RHEA:76159"/>
        <dbReference type="ChEBI" id="CHEBI:17051"/>
    </reaction>
    <physiologicalReaction direction="left-to-right" evidence="8">
        <dbReference type="Rhea" id="RHEA:76160"/>
    </physiologicalReaction>
</comment>
<dbReference type="GO" id="GO:0140114">
    <property type="term" value="P:cellular detoxification of fluoride"/>
    <property type="evidence" value="ECO:0007669"/>
    <property type="project" value="UniProtKB-UniRule"/>
</dbReference>
<gene>
    <name evidence="10" type="primary">fluC</name>
    <name evidence="10" type="synonym">crcB</name>
    <name evidence="11" type="ORF">EIZ62_00370</name>
</gene>
<dbReference type="InterPro" id="IPR003691">
    <property type="entry name" value="FluC"/>
</dbReference>
<dbReference type="GO" id="GO:0005886">
    <property type="term" value="C:plasma membrane"/>
    <property type="evidence" value="ECO:0007669"/>
    <property type="project" value="UniProtKB-SubCell"/>
</dbReference>
<evidence type="ECO:0000256" key="3">
    <source>
        <dbReference type="ARBA" id="ARBA00022692"/>
    </source>
</evidence>
<dbReference type="OrthoDB" id="5148600at2"/>
<proteinExistence type="inferred from homology"/>
<comment type="caution">
    <text evidence="10">Lacks conserved residue(s) required for the propagation of feature annotation.</text>
</comment>
<keyword evidence="6 10" id="KW-0407">Ion channel</keyword>
<keyword evidence="4 10" id="KW-1133">Transmembrane helix</keyword>
<evidence type="ECO:0000256" key="6">
    <source>
        <dbReference type="ARBA" id="ARBA00023303"/>
    </source>
</evidence>
<dbReference type="PANTHER" id="PTHR28259:SF1">
    <property type="entry name" value="FLUORIDE EXPORT PROTEIN 1-RELATED"/>
    <property type="match status" value="1"/>
</dbReference>
<sequence length="124" mass="12590">MNWLMVIAGALVGAPLRYLTDRLVQARYGTVLPWGTIAVNTAACTLLGFLTGAVAATTVPGLVHEFIGPGLCASLSTYSTFSYETVRLTETGAKPLAAANVLISVLAGLAAAFAGHALAGALLA</sequence>
<evidence type="ECO:0000256" key="7">
    <source>
        <dbReference type="ARBA" id="ARBA00035120"/>
    </source>
</evidence>
<protein>
    <recommendedName>
        <fullName evidence="10">Fluoride-specific ion channel FluC</fullName>
    </recommendedName>
</protein>
<dbReference type="HAMAP" id="MF_00454">
    <property type="entry name" value="FluC"/>
    <property type="match status" value="1"/>
</dbReference>
<evidence type="ECO:0000256" key="1">
    <source>
        <dbReference type="ARBA" id="ARBA00004651"/>
    </source>
</evidence>
<dbReference type="Proteomes" id="UP000422572">
    <property type="component" value="Chromosome"/>
</dbReference>
<comment type="subcellular location">
    <subcellularLocation>
        <location evidence="1 10">Cell membrane</location>
        <topology evidence="1 10">Multi-pass membrane protein</topology>
    </subcellularLocation>
</comment>
<keyword evidence="10" id="KW-0406">Ion transport</keyword>
<keyword evidence="3 10" id="KW-0812">Transmembrane</keyword>
<reference evidence="11 12" key="1">
    <citation type="submission" date="2018-12" db="EMBL/GenBank/DDBJ databases">
        <title>Complete genome sequence of Streptomyces ficellus NRRL8067, the producer of ficellomycin, feldamycin and nojirimycin.</title>
        <authorList>
            <person name="Zhang H."/>
            <person name="Yue R."/>
            <person name="Liu Y."/>
            <person name="Li M."/>
            <person name="Mu H."/>
            <person name="Zhang J."/>
        </authorList>
    </citation>
    <scope>NUCLEOTIDE SEQUENCE [LARGE SCALE GENOMIC DNA]</scope>
    <source>
        <strain evidence="11 12">NRRL 8067</strain>
    </source>
</reference>